<feature type="transmembrane region" description="Helical" evidence="1">
    <location>
        <begin position="292"/>
        <end position="313"/>
    </location>
</feature>
<comment type="caution">
    <text evidence="2">The sequence shown here is derived from an EMBL/GenBank/DDBJ whole genome shotgun (WGS) entry which is preliminary data.</text>
</comment>
<dbReference type="Gene3D" id="2.10.70.80">
    <property type="match status" value="1"/>
</dbReference>
<evidence type="ECO:0000313" key="3">
    <source>
        <dbReference type="Proteomes" id="UP001626550"/>
    </source>
</evidence>
<keyword evidence="1" id="KW-0472">Membrane</keyword>
<evidence type="ECO:0000256" key="1">
    <source>
        <dbReference type="SAM" id="Phobius"/>
    </source>
</evidence>
<dbReference type="Proteomes" id="UP001626550">
    <property type="component" value="Unassembled WGS sequence"/>
</dbReference>
<name>A0ABD2QMZ3_9PLAT</name>
<protein>
    <submittedName>
        <fullName evidence="2">Uncharacterized protein</fullName>
    </submittedName>
</protein>
<dbReference type="EMBL" id="JBJKFK010000028">
    <property type="protein sequence ID" value="KAL3320803.1"/>
    <property type="molecule type" value="Genomic_DNA"/>
</dbReference>
<evidence type="ECO:0000313" key="2">
    <source>
        <dbReference type="EMBL" id="KAL3320803.1"/>
    </source>
</evidence>
<keyword evidence="1" id="KW-1133">Transmembrane helix</keyword>
<keyword evidence="1" id="KW-0812">Transmembrane</keyword>
<dbReference type="AlphaFoldDB" id="A0ABD2QMZ3"/>
<accession>A0ABD2QMZ3</accession>
<reference evidence="2 3" key="1">
    <citation type="submission" date="2024-11" db="EMBL/GenBank/DDBJ databases">
        <title>Adaptive evolution of stress response genes in parasites aligns with host niche diversity.</title>
        <authorList>
            <person name="Hahn C."/>
            <person name="Resl P."/>
        </authorList>
    </citation>
    <scope>NUCLEOTIDE SEQUENCE [LARGE SCALE GENOMIC DNA]</scope>
    <source>
        <strain evidence="2">EGGRZ-B1_66</strain>
        <tissue evidence="2">Body</tissue>
    </source>
</reference>
<organism evidence="2 3">
    <name type="scientific">Cichlidogyrus casuarinus</name>
    <dbReference type="NCBI Taxonomy" id="1844966"/>
    <lineage>
        <taxon>Eukaryota</taxon>
        <taxon>Metazoa</taxon>
        <taxon>Spiralia</taxon>
        <taxon>Lophotrochozoa</taxon>
        <taxon>Platyhelminthes</taxon>
        <taxon>Monogenea</taxon>
        <taxon>Monopisthocotylea</taxon>
        <taxon>Dactylogyridea</taxon>
        <taxon>Ancyrocephalidae</taxon>
        <taxon>Cichlidogyrus</taxon>
    </lineage>
</organism>
<keyword evidence="3" id="KW-1185">Reference proteome</keyword>
<proteinExistence type="predicted"/>
<gene>
    <name evidence="2" type="ORF">Ciccas_000519</name>
</gene>
<sequence length="314" mass="35122">MEAKVLDGKHICRILANGKLLICMPDSGGFIMRDHILMSLDHGNKWSVVPLNQTTVRTTVVSTESPQPRGKSNEFLRQNLKLVDGGSSSFLNYTNVLGKKSSPFEVPVCESSSSCAGSNADYEDWTLPDLDKQSLHYNGNGCILGSKDVYRRIKESSLAFGLVRRKELNDATSKCTLDMDAFAAMDFDKDKLENLKYDFDMSMKKTPGNKCIGNFTMPSVNDIFLHVEKVIKDQIQNFDTTLSIPIPEPELELDQKVTRDALMHMFEMLEDHGEKLGFIHIKTGPKFYQSKAFAISISLMLLVVLCLAIGFFVS</sequence>